<dbReference type="Gene3D" id="1.10.260.40">
    <property type="entry name" value="lambda repressor-like DNA-binding domains"/>
    <property type="match status" value="1"/>
</dbReference>
<organism evidence="1 2">
    <name type="scientific">Thermobifida halotolerans</name>
    <dbReference type="NCBI Taxonomy" id="483545"/>
    <lineage>
        <taxon>Bacteria</taxon>
        <taxon>Bacillati</taxon>
        <taxon>Actinomycetota</taxon>
        <taxon>Actinomycetes</taxon>
        <taxon>Streptosporangiales</taxon>
        <taxon>Nocardiopsidaceae</taxon>
        <taxon>Thermobifida</taxon>
    </lineage>
</organism>
<dbReference type="InterPro" id="IPR001387">
    <property type="entry name" value="Cro/C1-type_HTH"/>
</dbReference>
<dbReference type="EMBL" id="CP063196">
    <property type="protein sequence ID" value="UOE20470.1"/>
    <property type="molecule type" value="Genomic_DNA"/>
</dbReference>
<dbReference type="RefSeq" id="WP_068689776.1">
    <property type="nucleotide sequence ID" value="NZ_CP063196.1"/>
</dbReference>
<keyword evidence="2" id="KW-1185">Reference proteome</keyword>
<dbReference type="KEGG" id="thao:NI17_004380"/>
<proteinExistence type="predicted"/>
<dbReference type="AlphaFoldDB" id="A0A399G4I9"/>
<dbReference type="OrthoDB" id="5177725at2"/>
<evidence type="ECO:0000313" key="1">
    <source>
        <dbReference type="EMBL" id="UOE20470.1"/>
    </source>
</evidence>
<dbReference type="SUPFAM" id="SSF47413">
    <property type="entry name" value="lambda repressor-like DNA-binding domains"/>
    <property type="match status" value="1"/>
</dbReference>
<dbReference type="GO" id="GO:0003677">
    <property type="term" value="F:DNA binding"/>
    <property type="evidence" value="ECO:0007669"/>
    <property type="project" value="InterPro"/>
</dbReference>
<protein>
    <submittedName>
        <fullName evidence="1">Helix-turn-helix domain-containing protein</fullName>
    </submittedName>
</protein>
<sequence length="280" mass="31139">MSKRQSPTVRRRRLARELRRLREAAGKSTGQVTKELGWAAGRINHLESGRHGTDPSALRDLMRLYNVEDPERVEAILALGRQARQRGWWHSYNDVLDGDYLGFEAEASTVSVYQPAVIPGLLQTADYAAASARASGAVTEAAIERVVTARMERQKLLQSDLEVLAVVDESALIRLAHTPEIAKPQFTRLIELGEGLNRVNIQLLPFSAGLHASMGSGFVILDYADELDPSLVYLEGRTGGTFLEKPEELDDYRRVFASLMRSALSETETLKALKKLLREV</sequence>
<reference evidence="1" key="1">
    <citation type="submission" date="2020-10" db="EMBL/GenBank/DDBJ databases">
        <title>De novo genome project of the cellulose decomposer Thermobifida halotolerans type strain.</title>
        <authorList>
            <person name="Nagy I."/>
            <person name="Horvath B."/>
            <person name="Kukolya J."/>
            <person name="Nagy I."/>
            <person name="Orsini M."/>
        </authorList>
    </citation>
    <scope>NUCLEOTIDE SEQUENCE</scope>
    <source>
        <strain evidence="1">DSM 44931</strain>
    </source>
</reference>
<gene>
    <name evidence="1" type="ORF">NI17_004380</name>
</gene>
<dbReference type="SMART" id="SM00530">
    <property type="entry name" value="HTH_XRE"/>
    <property type="match status" value="1"/>
</dbReference>
<accession>A0A399G4I9</accession>
<dbReference type="Pfam" id="PF19054">
    <property type="entry name" value="DUF5753"/>
    <property type="match status" value="1"/>
</dbReference>
<dbReference type="InterPro" id="IPR010982">
    <property type="entry name" value="Lambda_DNA-bd_dom_sf"/>
</dbReference>
<evidence type="ECO:0000313" key="2">
    <source>
        <dbReference type="Proteomes" id="UP000265719"/>
    </source>
</evidence>
<dbReference type="InterPro" id="IPR043917">
    <property type="entry name" value="DUF5753"/>
</dbReference>
<dbReference type="Proteomes" id="UP000265719">
    <property type="component" value="Chromosome"/>
</dbReference>
<name>A0A399G4I9_9ACTN</name>
<dbReference type="PROSITE" id="PS50943">
    <property type="entry name" value="HTH_CROC1"/>
    <property type="match status" value="1"/>
</dbReference>
<dbReference type="Pfam" id="PF13560">
    <property type="entry name" value="HTH_31"/>
    <property type="match status" value="1"/>
</dbReference>